<dbReference type="Proteomes" id="UP000034329">
    <property type="component" value="Unassembled WGS sequence"/>
</dbReference>
<keyword evidence="2" id="KW-0812">Transmembrane</keyword>
<name>A0A0G1ML08_9BACT</name>
<dbReference type="AlphaFoldDB" id="A0A0G1ML08"/>
<protein>
    <submittedName>
        <fullName evidence="4">Transcriptional regulator</fullName>
    </submittedName>
</protein>
<feature type="region of interest" description="Disordered" evidence="1">
    <location>
        <begin position="1"/>
        <end position="110"/>
    </location>
</feature>
<dbReference type="PATRIC" id="fig|1618581.3.peg.773"/>
<dbReference type="InterPro" id="IPR027381">
    <property type="entry name" value="LytR/CpsA/Psr_C"/>
</dbReference>
<reference evidence="4 5" key="1">
    <citation type="journal article" date="2015" name="Nature">
        <title>rRNA introns, odd ribosomes, and small enigmatic genomes across a large radiation of phyla.</title>
        <authorList>
            <person name="Brown C.T."/>
            <person name="Hug L.A."/>
            <person name="Thomas B.C."/>
            <person name="Sharon I."/>
            <person name="Castelle C.J."/>
            <person name="Singh A."/>
            <person name="Wilkins M.J."/>
            <person name="Williams K.H."/>
            <person name="Banfield J.F."/>
        </authorList>
    </citation>
    <scope>NUCLEOTIDE SEQUENCE [LARGE SCALE GENOMIC DNA]</scope>
</reference>
<evidence type="ECO:0000259" key="3">
    <source>
        <dbReference type="Pfam" id="PF13399"/>
    </source>
</evidence>
<gene>
    <name evidence="4" type="ORF">UX13_C0055G0004</name>
</gene>
<keyword evidence="2" id="KW-1133">Transmembrane helix</keyword>
<feature type="compositionally biased region" description="Polar residues" evidence="1">
    <location>
        <begin position="92"/>
        <end position="110"/>
    </location>
</feature>
<dbReference type="Pfam" id="PF13399">
    <property type="entry name" value="LytR_C"/>
    <property type="match status" value="1"/>
</dbReference>
<keyword evidence="2" id="KW-0472">Membrane</keyword>
<feature type="region of interest" description="Disordered" evidence="1">
    <location>
        <begin position="247"/>
        <end position="276"/>
    </location>
</feature>
<comment type="caution">
    <text evidence="4">The sequence shown here is derived from an EMBL/GenBank/DDBJ whole genome shotgun (WGS) entry which is preliminary data.</text>
</comment>
<proteinExistence type="predicted"/>
<feature type="compositionally biased region" description="Basic and acidic residues" evidence="1">
    <location>
        <begin position="64"/>
        <end position="76"/>
    </location>
</feature>
<dbReference type="EMBL" id="LCLA01000055">
    <property type="protein sequence ID" value="KKU08879.1"/>
    <property type="molecule type" value="Genomic_DNA"/>
</dbReference>
<dbReference type="Gene3D" id="3.30.70.2390">
    <property type="match status" value="1"/>
</dbReference>
<evidence type="ECO:0000313" key="5">
    <source>
        <dbReference type="Proteomes" id="UP000034329"/>
    </source>
</evidence>
<evidence type="ECO:0000313" key="4">
    <source>
        <dbReference type="EMBL" id="KKU08879.1"/>
    </source>
</evidence>
<feature type="domain" description="LytR/CpsA/Psr regulator C-terminal" evidence="3">
    <location>
        <begin position="177"/>
        <end position="265"/>
    </location>
</feature>
<evidence type="ECO:0000256" key="2">
    <source>
        <dbReference type="SAM" id="Phobius"/>
    </source>
</evidence>
<feature type="region of interest" description="Disordered" evidence="1">
    <location>
        <begin position="144"/>
        <end position="168"/>
    </location>
</feature>
<organism evidence="4 5">
    <name type="scientific">Candidatus Woesebacteria bacterium GW2011_GWB1_45_5</name>
    <dbReference type="NCBI Taxonomy" id="1618581"/>
    <lineage>
        <taxon>Bacteria</taxon>
        <taxon>Candidatus Woeseibacteriota</taxon>
    </lineage>
</organism>
<evidence type="ECO:0000256" key="1">
    <source>
        <dbReference type="SAM" id="MobiDB-lite"/>
    </source>
</evidence>
<feature type="compositionally biased region" description="Acidic residues" evidence="1">
    <location>
        <begin position="250"/>
        <end position="259"/>
    </location>
</feature>
<feature type="compositionally biased region" description="Basic and acidic residues" evidence="1">
    <location>
        <begin position="45"/>
        <end position="56"/>
    </location>
</feature>
<feature type="transmembrane region" description="Helical" evidence="2">
    <location>
        <begin position="119"/>
        <end position="139"/>
    </location>
</feature>
<sequence>MPLKSKAAKVDEAVAEPEVSQTDEKDSDVASVPSWRAEVVEEGVEDKTEEKEKEETQETPTTQTEEKPKEEEEKVTDLTAEPVSEASDVPETPSSSWAEETTSTPPSDNTVTISLSKKLFWLFLFLIVGALVVGGFFYYKSKVGEDPTGTTESPQATTSPEATATPTPAEEVKLDSLKVNILNGSGIPGEAGKVQALLEEAGFAEFETGNADNYNYTITEVTLKKGVSSAAFDAVKEALDEYNVVKQEDTLDEDSESDVEIVTGTKKAATSPTPSQ</sequence>
<accession>A0A0G1ML08</accession>
<feature type="compositionally biased region" description="Low complexity" evidence="1">
    <location>
        <begin position="156"/>
        <end position="168"/>
    </location>
</feature>